<organism evidence="18">
    <name type="scientific">marine metagenome</name>
    <dbReference type="NCBI Taxonomy" id="408172"/>
    <lineage>
        <taxon>unclassified sequences</taxon>
        <taxon>metagenomes</taxon>
        <taxon>ecological metagenomes</taxon>
    </lineage>
</organism>
<sequence length="347" mass="36884">MLLGLLGMVMVLSSSSVSDLRDYDDAWYHLRRQVVWVALGLAGLFTALRFDYRRLRHLARPGLILAVVLLVLVLIPGVGIRVNGSARWLGVRDVAFQPSEFAKLAVIVFGANLLANRSAGSTRLTLWPMLVVLMGVGGLVFLEPDLGTTVVLAAIVASLLFFAGLRLDALLVTGTVGLGLVAGMSMSASYRRDRLFSLFDPWNDPLNTGWQTIQAGVAISSGGLWGAGLGASRAKWGFLPFAQTDFIFAIVAEELGFLAAMAVILAYLVLGVMGLSTALRAPDRFGQLLAAGITSWILIQAFVNIGAVLGLLPITGVPLPFVSYGGSSTILSLTAFGILLNIARQTP</sequence>
<keyword evidence="5" id="KW-0328">Glycosyltransferase</keyword>
<keyword evidence="6" id="KW-0808">Transferase</keyword>
<name>A0A381S537_9ZZZZ</name>
<dbReference type="NCBIfam" id="TIGR02614">
    <property type="entry name" value="ftsW"/>
    <property type="match status" value="1"/>
</dbReference>
<dbReference type="AlphaFoldDB" id="A0A381S537"/>
<accession>A0A381S537</accession>
<dbReference type="GO" id="GO:0071555">
    <property type="term" value="P:cell wall organization"/>
    <property type="evidence" value="ECO:0007669"/>
    <property type="project" value="UniProtKB-KW"/>
</dbReference>
<dbReference type="GO" id="GO:0008360">
    <property type="term" value="P:regulation of cell shape"/>
    <property type="evidence" value="ECO:0007669"/>
    <property type="project" value="UniProtKB-KW"/>
</dbReference>
<dbReference type="GO" id="GO:0015648">
    <property type="term" value="F:lipid-linked peptidoglycan transporter activity"/>
    <property type="evidence" value="ECO:0007669"/>
    <property type="project" value="TreeGrafter"/>
</dbReference>
<keyword evidence="3" id="KW-1003">Cell membrane</keyword>
<evidence type="ECO:0000256" key="3">
    <source>
        <dbReference type="ARBA" id="ARBA00022475"/>
    </source>
</evidence>
<dbReference type="PANTHER" id="PTHR30474">
    <property type="entry name" value="CELL CYCLE PROTEIN"/>
    <property type="match status" value="1"/>
</dbReference>
<evidence type="ECO:0000256" key="11">
    <source>
        <dbReference type="ARBA" id="ARBA00023136"/>
    </source>
</evidence>
<dbReference type="EC" id="2.4.99.28" evidence="15"/>
<feature type="transmembrane region" description="Helical" evidence="17">
    <location>
        <begin position="33"/>
        <end position="50"/>
    </location>
</feature>
<dbReference type="InterPro" id="IPR001182">
    <property type="entry name" value="FtsW/RodA"/>
</dbReference>
<keyword evidence="7 17" id="KW-0812">Transmembrane</keyword>
<dbReference type="Pfam" id="PF01098">
    <property type="entry name" value="FTSW_RODA_SPOVE"/>
    <property type="match status" value="1"/>
</dbReference>
<dbReference type="GO" id="GO:0009252">
    <property type="term" value="P:peptidoglycan biosynthetic process"/>
    <property type="evidence" value="ECO:0007669"/>
    <property type="project" value="UniProtKB-KW"/>
</dbReference>
<dbReference type="EMBL" id="UINC01002680">
    <property type="protein sequence ID" value="SUZ99212.1"/>
    <property type="molecule type" value="Genomic_DNA"/>
</dbReference>
<keyword evidence="9" id="KW-0573">Peptidoglycan synthesis</keyword>
<dbReference type="GO" id="GO:0032153">
    <property type="term" value="C:cell division site"/>
    <property type="evidence" value="ECO:0007669"/>
    <property type="project" value="TreeGrafter"/>
</dbReference>
<protein>
    <recommendedName>
        <fullName evidence="15">peptidoglycan glycosyltransferase</fullName>
        <ecNumber evidence="15">2.4.99.28</ecNumber>
    </recommendedName>
    <alternativeName>
        <fullName evidence="14">Peptidoglycan polymerase</fullName>
    </alternativeName>
</protein>
<keyword evidence="4" id="KW-0132">Cell division</keyword>
<comment type="pathway">
    <text evidence="2">Cell wall biogenesis; peptidoglycan biosynthesis.</text>
</comment>
<evidence type="ECO:0000256" key="15">
    <source>
        <dbReference type="ARBA" id="ARBA00044770"/>
    </source>
</evidence>
<keyword evidence="12" id="KW-0131">Cell cycle</keyword>
<feature type="transmembrane region" description="Helical" evidence="17">
    <location>
        <begin position="62"/>
        <end position="82"/>
    </location>
</feature>
<reference evidence="18" key="1">
    <citation type="submission" date="2018-05" db="EMBL/GenBank/DDBJ databases">
        <authorList>
            <person name="Lanie J.A."/>
            <person name="Ng W.-L."/>
            <person name="Kazmierczak K.M."/>
            <person name="Andrzejewski T.M."/>
            <person name="Davidsen T.M."/>
            <person name="Wayne K.J."/>
            <person name="Tettelin H."/>
            <person name="Glass J.I."/>
            <person name="Rusch D."/>
            <person name="Podicherti R."/>
            <person name="Tsui H.-C.T."/>
            <person name="Winkler M.E."/>
        </authorList>
    </citation>
    <scope>NUCLEOTIDE SEQUENCE</scope>
</reference>
<proteinExistence type="predicted"/>
<dbReference type="GO" id="GO:0051301">
    <property type="term" value="P:cell division"/>
    <property type="evidence" value="ECO:0007669"/>
    <property type="project" value="UniProtKB-KW"/>
</dbReference>
<dbReference type="PANTHER" id="PTHR30474:SF2">
    <property type="entry name" value="PEPTIDOGLYCAN GLYCOSYLTRANSFERASE FTSW-RELATED"/>
    <property type="match status" value="1"/>
</dbReference>
<feature type="transmembrane region" description="Helical" evidence="17">
    <location>
        <begin position="94"/>
        <end position="115"/>
    </location>
</feature>
<evidence type="ECO:0000256" key="8">
    <source>
        <dbReference type="ARBA" id="ARBA00022960"/>
    </source>
</evidence>
<dbReference type="PROSITE" id="PS00428">
    <property type="entry name" value="FTSW_RODA_SPOVE"/>
    <property type="match status" value="1"/>
</dbReference>
<evidence type="ECO:0000256" key="13">
    <source>
        <dbReference type="ARBA" id="ARBA00023316"/>
    </source>
</evidence>
<feature type="transmembrane region" description="Helical" evidence="17">
    <location>
        <begin position="148"/>
        <end position="165"/>
    </location>
</feature>
<evidence type="ECO:0000256" key="10">
    <source>
        <dbReference type="ARBA" id="ARBA00022989"/>
    </source>
</evidence>
<evidence type="ECO:0000256" key="17">
    <source>
        <dbReference type="SAM" id="Phobius"/>
    </source>
</evidence>
<dbReference type="GO" id="GO:0008955">
    <property type="term" value="F:peptidoglycan glycosyltransferase activity"/>
    <property type="evidence" value="ECO:0007669"/>
    <property type="project" value="UniProtKB-EC"/>
</dbReference>
<evidence type="ECO:0000256" key="12">
    <source>
        <dbReference type="ARBA" id="ARBA00023306"/>
    </source>
</evidence>
<dbReference type="InterPro" id="IPR013437">
    <property type="entry name" value="FtsW"/>
</dbReference>
<evidence type="ECO:0000256" key="16">
    <source>
        <dbReference type="ARBA" id="ARBA00049902"/>
    </source>
</evidence>
<evidence type="ECO:0000256" key="9">
    <source>
        <dbReference type="ARBA" id="ARBA00022984"/>
    </source>
</evidence>
<feature type="transmembrane region" description="Helical" evidence="17">
    <location>
        <begin position="321"/>
        <end position="343"/>
    </location>
</feature>
<feature type="transmembrane region" description="Helical" evidence="17">
    <location>
        <begin position="255"/>
        <end position="276"/>
    </location>
</feature>
<evidence type="ECO:0000256" key="4">
    <source>
        <dbReference type="ARBA" id="ARBA00022618"/>
    </source>
</evidence>
<comment type="catalytic activity">
    <reaction evidence="16">
        <text>[GlcNAc-(1-&gt;4)-Mur2Ac(oyl-L-Ala-gamma-D-Glu-L-Lys-D-Ala-D-Ala)](n)-di-trans,octa-cis-undecaprenyl diphosphate + beta-D-GlcNAc-(1-&gt;4)-Mur2Ac(oyl-L-Ala-gamma-D-Glu-L-Lys-D-Ala-D-Ala)-di-trans,octa-cis-undecaprenyl diphosphate = [GlcNAc-(1-&gt;4)-Mur2Ac(oyl-L-Ala-gamma-D-Glu-L-Lys-D-Ala-D-Ala)](n+1)-di-trans,octa-cis-undecaprenyl diphosphate + di-trans,octa-cis-undecaprenyl diphosphate + H(+)</text>
        <dbReference type="Rhea" id="RHEA:23708"/>
        <dbReference type="Rhea" id="RHEA-COMP:9602"/>
        <dbReference type="Rhea" id="RHEA-COMP:9603"/>
        <dbReference type="ChEBI" id="CHEBI:15378"/>
        <dbReference type="ChEBI" id="CHEBI:58405"/>
        <dbReference type="ChEBI" id="CHEBI:60033"/>
        <dbReference type="ChEBI" id="CHEBI:78435"/>
        <dbReference type="EC" id="2.4.99.28"/>
    </reaction>
</comment>
<evidence type="ECO:0000256" key="1">
    <source>
        <dbReference type="ARBA" id="ARBA00004651"/>
    </source>
</evidence>
<evidence type="ECO:0000256" key="6">
    <source>
        <dbReference type="ARBA" id="ARBA00022679"/>
    </source>
</evidence>
<gene>
    <name evidence="18" type="ORF">METZ01_LOCUS52066</name>
</gene>
<evidence type="ECO:0000256" key="7">
    <source>
        <dbReference type="ARBA" id="ARBA00022692"/>
    </source>
</evidence>
<keyword evidence="13" id="KW-0961">Cell wall biogenesis/degradation</keyword>
<evidence type="ECO:0000256" key="14">
    <source>
        <dbReference type="ARBA" id="ARBA00032370"/>
    </source>
</evidence>
<feature type="transmembrane region" description="Helical" evidence="17">
    <location>
        <begin position="124"/>
        <end position="142"/>
    </location>
</feature>
<dbReference type="GO" id="GO:0005886">
    <property type="term" value="C:plasma membrane"/>
    <property type="evidence" value="ECO:0007669"/>
    <property type="project" value="UniProtKB-SubCell"/>
</dbReference>
<comment type="subcellular location">
    <subcellularLocation>
        <location evidence="1">Cell membrane</location>
        <topology evidence="1">Multi-pass membrane protein</topology>
    </subcellularLocation>
</comment>
<evidence type="ECO:0000256" key="5">
    <source>
        <dbReference type="ARBA" id="ARBA00022676"/>
    </source>
</evidence>
<keyword evidence="10 17" id="KW-1133">Transmembrane helix</keyword>
<keyword evidence="11 17" id="KW-0472">Membrane</keyword>
<dbReference type="InterPro" id="IPR018365">
    <property type="entry name" value="Cell_cycle_FtsW-rel_CS"/>
</dbReference>
<evidence type="ECO:0000256" key="2">
    <source>
        <dbReference type="ARBA" id="ARBA00004752"/>
    </source>
</evidence>
<keyword evidence="8" id="KW-0133">Cell shape</keyword>
<feature type="transmembrane region" description="Helical" evidence="17">
    <location>
        <begin position="170"/>
        <end position="190"/>
    </location>
</feature>
<feature type="transmembrane region" description="Helical" evidence="17">
    <location>
        <begin position="288"/>
        <end position="315"/>
    </location>
</feature>
<evidence type="ECO:0000313" key="18">
    <source>
        <dbReference type="EMBL" id="SUZ99212.1"/>
    </source>
</evidence>